<dbReference type="PANTHER" id="PTHR46477:SF3">
    <property type="entry name" value="CYSTEINE_HISTIDINE-RICH C1 DOMAIN FAMILY PROTEIN"/>
    <property type="match status" value="1"/>
</dbReference>
<feature type="domain" description="DC1" evidence="2">
    <location>
        <begin position="18"/>
        <end position="60"/>
    </location>
</feature>
<name>A0A2N9ECX6_FAGSY</name>
<reference evidence="3" key="1">
    <citation type="submission" date="2018-02" db="EMBL/GenBank/DDBJ databases">
        <authorList>
            <person name="Cohen D.B."/>
            <person name="Kent A.D."/>
        </authorList>
    </citation>
    <scope>NUCLEOTIDE SEQUENCE</scope>
</reference>
<evidence type="ECO:0000256" key="1">
    <source>
        <dbReference type="ARBA" id="ARBA00022737"/>
    </source>
</evidence>
<sequence length="216" mass="24003">MHCANYSPTIFHPYYPKCTFQFLPSPPGNTPRYCNGCEKDVTGFVYHCYECGYDLHPCCAKLPTSLHDGEVNLYLHKKVSAPCNKCGREGRSWSYRIGELNQNQTSAPPLSQRGDSLFVSSVKRLSLPHNYPTTQTEFGRRPLSLPDSIVSNLGLDHQEIDQISCTATGNDPGLGDVQVELSVWRRERVCLKRSSAALNGGGSGHLGGCGFHEFWF</sequence>
<accession>A0A2N9ECX6</accession>
<dbReference type="SUPFAM" id="SSF57889">
    <property type="entry name" value="Cysteine-rich domain"/>
    <property type="match status" value="1"/>
</dbReference>
<dbReference type="InterPro" id="IPR004146">
    <property type="entry name" value="DC1"/>
</dbReference>
<protein>
    <recommendedName>
        <fullName evidence="2">DC1 domain-containing protein</fullName>
    </recommendedName>
</protein>
<dbReference type="Pfam" id="PF03107">
    <property type="entry name" value="C1_2"/>
    <property type="match status" value="1"/>
</dbReference>
<dbReference type="EMBL" id="OIVN01000009">
    <property type="protein sequence ID" value="SPC72490.1"/>
    <property type="molecule type" value="Genomic_DNA"/>
</dbReference>
<keyword evidence="1" id="KW-0677">Repeat</keyword>
<dbReference type="InterPro" id="IPR046349">
    <property type="entry name" value="C1-like_sf"/>
</dbReference>
<dbReference type="PANTHER" id="PTHR46477">
    <property type="entry name" value="CYSTEINE/HISTIDINE-RICH C1 DOMAIN FAMILY PROTEIN"/>
    <property type="match status" value="1"/>
</dbReference>
<gene>
    <name evidence="3" type="ORF">FSB_LOCUS372</name>
</gene>
<dbReference type="AlphaFoldDB" id="A0A2N9ECX6"/>
<proteinExistence type="predicted"/>
<organism evidence="3">
    <name type="scientific">Fagus sylvatica</name>
    <name type="common">Beechnut</name>
    <dbReference type="NCBI Taxonomy" id="28930"/>
    <lineage>
        <taxon>Eukaryota</taxon>
        <taxon>Viridiplantae</taxon>
        <taxon>Streptophyta</taxon>
        <taxon>Embryophyta</taxon>
        <taxon>Tracheophyta</taxon>
        <taxon>Spermatophyta</taxon>
        <taxon>Magnoliopsida</taxon>
        <taxon>eudicotyledons</taxon>
        <taxon>Gunneridae</taxon>
        <taxon>Pentapetalae</taxon>
        <taxon>rosids</taxon>
        <taxon>fabids</taxon>
        <taxon>Fagales</taxon>
        <taxon>Fagaceae</taxon>
        <taxon>Fagus</taxon>
    </lineage>
</organism>
<evidence type="ECO:0000259" key="2">
    <source>
        <dbReference type="Pfam" id="PF03107"/>
    </source>
</evidence>
<evidence type="ECO:0000313" key="3">
    <source>
        <dbReference type="EMBL" id="SPC72490.1"/>
    </source>
</evidence>